<dbReference type="EMBL" id="RCCI01000005">
    <property type="protein sequence ID" value="RLJ64547.1"/>
    <property type="molecule type" value="Genomic_DNA"/>
</dbReference>
<keyword evidence="2" id="KW-1185">Reference proteome</keyword>
<dbReference type="GO" id="GO:0005509">
    <property type="term" value="F:calcium ion binding"/>
    <property type="evidence" value="ECO:0007669"/>
    <property type="project" value="InterPro"/>
</dbReference>
<dbReference type="Proteomes" id="UP000268908">
    <property type="component" value="Unassembled WGS sequence"/>
</dbReference>
<dbReference type="InterPro" id="IPR018511">
    <property type="entry name" value="Hemolysin-typ_Ca-bd_CS"/>
</dbReference>
<feature type="non-terminal residue" evidence="1">
    <location>
        <position position="507"/>
    </location>
</feature>
<evidence type="ECO:0008006" key="3">
    <source>
        <dbReference type="Google" id="ProtNLM"/>
    </source>
</evidence>
<reference evidence="1 2" key="1">
    <citation type="submission" date="2018-10" db="EMBL/GenBank/DDBJ databases">
        <title>Genomic Encyclopedia of Type Strains, Phase IV (KMG-IV): sequencing the most valuable type-strain genomes for metagenomic binning, comparative biology and taxonomic classification.</title>
        <authorList>
            <person name="Goeker M."/>
        </authorList>
    </citation>
    <scope>NUCLEOTIDE SEQUENCE [LARGE SCALE GENOMIC DNA]</scope>
    <source>
        <strain evidence="1 2">DSM 26916</strain>
    </source>
</reference>
<accession>A0A497XEE2</accession>
<dbReference type="InterPro" id="IPR001343">
    <property type="entry name" value="Hemolysn_Ca-bd"/>
</dbReference>
<dbReference type="AlphaFoldDB" id="A0A497XEE2"/>
<comment type="caution">
    <text evidence="1">The sequence shown here is derived from an EMBL/GenBank/DDBJ whole genome shotgun (WGS) entry which is preliminary data.</text>
</comment>
<gene>
    <name evidence="1" type="ORF">DFR35_1185</name>
</gene>
<dbReference type="PROSITE" id="PS00330">
    <property type="entry name" value="HEMOLYSIN_CALCIUM"/>
    <property type="match status" value="1"/>
</dbReference>
<dbReference type="Gene3D" id="2.150.10.10">
    <property type="entry name" value="Serralysin-like metalloprotease, C-terminal"/>
    <property type="match status" value="1"/>
</dbReference>
<dbReference type="SUPFAM" id="SSF51120">
    <property type="entry name" value="beta-Roll"/>
    <property type="match status" value="1"/>
</dbReference>
<evidence type="ECO:0000313" key="2">
    <source>
        <dbReference type="Proteomes" id="UP000268908"/>
    </source>
</evidence>
<dbReference type="InterPro" id="IPR011049">
    <property type="entry name" value="Serralysin-like_metalloprot_C"/>
</dbReference>
<dbReference type="Pfam" id="PF00353">
    <property type="entry name" value="HemolysinCabind"/>
    <property type="match status" value="1"/>
</dbReference>
<dbReference type="PRINTS" id="PR00313">
    <property type="entry name" value="CABNDNGRPT"/>
</dbReference>
<proteinExistence type="predicted"/>
<organism evidence="1 2">
    <name type="scientific">Sulfurisoma sediminicola</name>
    <dbReference type="NCBI Taxonomy" id="1381557"/>
    <lineage>
        <taxon>Bacteria</taxon>
        <taxon>Pseudomonadati</taxon>
        <taxon>Pseudomonadota</taxon>
        <taxon>Betaproteobacteria</taxon>
        <taxon>Nitrosomonadales</taxon>
        <taxon>Sterolibacteriaceae</taxon>
        <taxon>Sulfurisoma</taxon>
    </lineage>
</organism>
<protein>
    <recommendedName>
        <fullName evidence="3">Hemolysin type calcium-binding protein</fullName>
    </recommendedName>
</protein>
<name>A0A497XEE2_9PROT</name>
<sequence>MATLDGTSGNDIINGTSGDDLITGFEGNDTIDGGAGTDTVVLTGSAGNLQPGYRVSYANGVWTVEDVDGTDGTDGTDTLRNVEKLHFAGDGKDITLNLLGRGEFRVNTTTLNDQANPRIAQLTTGEIVVAWNSDGQDGSSGGIYAQRFDAAGVAIGNEFHVSTQTADQQSLATVAALKGTNAGGFVATWQSLNQDGSSWGVYGQIYDASGNPAGSEFRINNTTSDQQAGVSVTGLADGGFIATWHSYGQDGSSWGVYGQRYDAAGGLVGTEFRVNTTTSAEQSGPKIVQLTGGDIVVVWNSDQDGSSYGIYAQRYNSAGVAQGTEFRINSYTADSQQTPTIAVLADGGFVVAWQSLSQDGSDWGIYGQRYDAGGAAVGAEFRANSFTSWSQQTPSVTGLTGGGFVVTWQSTRQEAWDDWAVYGQLYDASGNRVGGEFRLNTYSNRYQSEVSVVALADGGFIATWQSSDGQDGSGYGIYAQRYNADGTPWLPQATGTSGADTFNFAGG</sequence>
<evidence type="ECO:0000313" key="1">
    <source>
        <dbReference type="EMBL" id="RLJ64547.1"/>
    </source>
</evidence>